<dbReference type="InterPro" id="IPR005325">
    <property type="entry name" value="DUF308_memb"/>
</dbReference>
<keyword evidence="2" id="KW-0812">Transmembrane</keyword>
<dbReference type="PANTHER" id="PTHR34989">
    <property type="entry name" value="PROTEIN HDED"/>
    <property type="match status" value="1"/>
</dbReference>
<proteinExistence type="predicted"/>
<organism evidence="3 4">
    <name type="scientific">Lutibacter holmesii</name>
    <dbReference type="NCBI Taxonomy" id="1137985"/>
    <lineage>
        <taxon>Bacteria</taxon>
        <taxon>Pseudomonadati</taxon>
        <taxon>Bacteroidota</taxon>
        <taxon>Flavobacteriia</taxon>
        <taxon>Flavobacteriales</taxon>
        <taxon>Flavobacteriaceae</taxon>
        <taxon>Lutibacter</taxon>
    </lineage>
</organism>
<dbReference type="InterPro" id="IPR052712">
    <property type="entry name" value="Acid_resist_chaperone_HdeD"/>
</dbReference>
<evidence type="ECO:0000256" key="2">
    <source>
        <dbReference type="SAM" id="Phobius"/>
    </source>
</evidence>
<feature type="transmembrane region" description="Helical" evidence="2">
    <location>
        <begin position="159"/>
        <end position="178"/>
    </location>
</feature>
<dbReference type="Proteomes" id="UP001597241">
    <property type="component" value="Unassembled WGS sequence"/>
</dbReference>
<feature type="transmembrane region" description="Helical" evidence="2">
    <location>
        <begin position="73"/>
        <end position="92"/>
    </location>
</feature>
<feature type="transmembrane region" description="Helical" evidence="2">
    <location>
        <begin position="132"/>
        <end position="153"/>
    </location>
</feature>
<keyword evidence="2" id="KW-1133">Transmembrane helix</keyword>
<keyword evidence="1" id="KW-0175">Coiled coil</keyword>
<comment type="caution">
    <text evidence="3">The sequence shown here is derived from an EMBL/GenBank/DDBJ whole genome shotgun (WGS) entry which is preliminary data.</text>
</comment>
<dbReference type="Pfam" id="PF03729">
    <property type="entry name" value="DUF308"/>
    <property type="match status" value="1"/>
</dbReference>
<feature type="coiled-coil region" evidence="1">
    <location>
        <begin position="202"/>
        <end position="230"/>
    </location>
</feature>
<protein>
    <submittedName>
        <fullName evidence="3">DUF308 domain-containing protein</fullName>
    </submittedName>
</protein>
<keyword evidence="2" id="KW-0472">Membrane</keyword>
<gene>
    <name evidence="3" type="ORF">ACFQ5N_00805</name>
</gene>
<evidence type="ECO:0000313" key="4">
    <source>
        <dbReference type="Proteomes" id="UP001597241"/>
    </source>
</evidence>
<feature type="transmembrane region" description="Helical" evidence="2">
    <location>
        <begin position="40"/>
        <end position="61"/>
    </location>
</feature>
<keyword evidence="4" id="KW-1185">Reference proteome</keyword>
<reference evidence="4" key="1">
    <citation type="journal article" date="2019" name="Int. J. Syst. Evol. Microbiol.">
        <title>The Global Catalogue of Microorganisms (GCM) 10K type strain sequencing project: providing services to taxonomists for standard genome sequencing and annotation.</title>
        <authorList>
            <consortium name="The Broad Institute Genomics Platform"/>
            <consortium name="The Broad Institute Genome Sequencing Center for Infectious Disease"/>
            <person name="Wu L."/>
            <person name="Ma J."/>
        </authorList>
    </citation>
    <scope>NUCLEOTIDE SEQUENCE [LARGE SCALE GENOMIC DNA]</scope>
    <source>
        <strain evidence="4">CCUG 62221</strain>
    </source>
</reference>
<accession>A0ABW3WL03</accession>
<sequence length="235" mass="26400">MSNIISQSIATIKNWWLFLLSGIVLIAGGIYVFYTPQESYLTLAWVFSILVFVNGFSNVLFSITNRKYLSGWGWYLTGGIFEVLIGIILISYPVISIVLLPVFVGFWLLFRGVNMIGASLDLKNLGILDWGWFLLFGVALISISSFMILLPIIGHFTVLVLTAVGLIIYGVANIALAFKLKKVKSLTVDKVSEFKKGVKSQYNNLKNEIVKSYTELNEEEKNKIDKAFETYEANK</sequence>
<dbReference type="PANTHER" id="PTHR34989:SF1">
    <property type="entry name" value="PROTEIN HDED"/>
    <property type="match status" value="1"/>
</dbReference>
<evidence type="ECO:0000313" key="3">
    <source>
        <dbReference type="EMBL" id="MFD1292358.1"/>
    </source>
</evidence>
<evidence type="ECO:0000256" key="1">
    <source>
        <dbReference type="SAM" id="Coils"/>
    </source>
</evidence>
<feature type="transmembrane region" description="Helical" evidence="2">
    <location>
        <begin position="15"/>
        <end position="34"/>
    </location>
</feature>
<feature type="transmembrane region" description="Helical" evidence="2">
    <location>
        <begin position="98"/>
        <end position="120"/>
    </location>
</feature>
<dbReference type="EMBL" id="JBHTMV010000001">
    <property type="protein sequence ID" value="MFD1292358.1"/>
    <property type="molecule type" value="Genomic_DNA"/>
</dbReference>
<name>A0ABW3WL03_9FLAO</name>
<dbReference type="RefSeq" id="WP_386806924.1">
    <property type="nucleotide sequence ID" value="NZ_JBHTMV010000001.1"/>
</dbReference>